<dbReference type="PANTHER" id="PTHR42879">
    <property type="entry name" value="3-OXOACYL-(ACYL-CARRIER-PROTEIN) REDUCTASE"/>
    <property type="match status" value="1"/>
</dbReference>
<evidence type="ECO:0000313" key="3">
    <source>
        <dbReference type="EMBL" id="TDF98560.1"/>
    </source>
</evidence>
<dbReference type="SUPFAM" id="SSF51735">
    <property type="entry name" value="NAD(P)-binding Rossmann-fold domains"/>
    <property type="match status" value="1"/>
</dbReference>
<dbReference type="Gene3D" id="3.40.50.720">
    <property type="entry name" value="NAD(P)-binding Rossmann-like Domain"/>
    <property type="match status" value="1"/>
</dbReference>
<evidence type="ECO:0000256" key="2">
    <source>
        <dbReference type="ARBA" id="ARBA00023002"/>
    </source>
</evidence>
<dbReference type="CDD" id="cd05233">
    <property type="entry name" value="SDR_c"/>
    <property type="match status" value="1"/>
</dbReference>
<dbReference type="RefSeq" id="WP_133226720.1">
    <property type="nucleotide sequence ID" value="NZ_SMRT01000003.1"/>
</dbReference>
<proteinExistence type="inferred from homology"/>
<comment type="similarity">
    <text evidence="1">Belongs to the short-chain dehydrogenases/reductases (SDR) family.</text>
</comment>
<dbReference type="OrthoDB" id="9803333at2"/>
<dbReference type="InterPro" id="IPR002347">
    <property type="entry name" value="SDR_fam"/>
</dbReference>
<dbReference type="PROSITE" id="PS00061">
    <property type="entry name" value="ADH_SHORT"/>
    <property type="match status" value="1"/>
</dbReference>
<keyword evidence="4" id="KW-1185">Reference proteome</keyword>
<dbReference type="AlphaFoldDB" id="A0A4R5KUG8"/>
<dbReference type="PRINTS" id="PR00081">
    <property type="entry name" value="GDHRDH"/>
</dbReference>
<keyword evidence="2" id="KW-0560">Oxidoreductase</keyword>
<organism evidence="3 4">
    <name type="scientific">Paenibacillus piri</name>
    <dbReference type="NCBI Taxonomy" id="2547395"/>
    <lineage>
        <taxon>Bacteria</taxon>
        <taxon>Bacillati</taxon>
        <taxon>Bacillota</taxon>
        <taxon>Bacilli</taxon>
        <taxon>Bacillales</taxon>
        <taxon>Paenibacillaceae</taxon>
        <taxon>Paenibacillus</taxon>
    </lineage>
</organism>
<dbReference type="GO" id="GO:0008206">
    <property type="term" value="P:bile acid metabolic process"/>
    <property type="evidence" value="ECO:0007669"/>
    <property type="project" value="UniProtKB-ARBA"/>
</dbReference>
<gene>
    <name evidence="3" type="ORF">E1757_08395</name>
</gene>
<dbReference type="InterPro" id="IPR036291">
    <property type="entry name" value="NAD(P)-bd_dom_sf"/>
</dbReference>
<dbReference type="NCBIfam" id="NF005559">
    <property type="entry name" value="PRK07231.1"/>
    <property type="match status" value="1"/>
</dbReference>
<sequence>MRMKGKTVLVTGAGSGIGRAVSLLFAAEGASVVAADVSEHVHATAERIAASGGRAAAVIGDVGSRESCLEMVEAASERYGGLQALVHAAAISRKGTVATMKEEDWLDVQNVNLNSAFYLGQAAVPLLSVKGGAIVFIASQLGLVGTRNSIAYTAAKGAIVNMARSMALDHAQDGIRVNSLCPGPVDTPFLHASFMRESDPESARALSLGKIPIGRFGTPLEIANAALFLASDEASFVTGATLTVDGGYTAL</sequence>
<dbReference type="InterPro" id="IPR050259">
    <property type="entry name" value="SDR"/>
</dbReference>
<dbReference type="Proteomes" id="UP000295636">
    <property type="component" value="Unassembled WGS sequence"/>
</dbReference>
<dbReference type="EMBL" id="SMRT01000003">
    <property type="protein sequence ID" value="TDF98560.1"/>
    <property type="molecule type" value="Genomic_DNA"/>
</dbReference>
<evidence type="ECO:0000256" key="1">
    <source>
        <dbReference type="ARBA" id="ARBA00006484"/>
    </source>
</evidence>
<dbReference type="FunFam" id="3.40.50.720:FF:000084">
    <property type="entry name" value="Short-chain dehydrogenase reductase"/>
    <property type="match status" value="1"/>
</dbReference>
<accession>A0A4R5KUG8</accession>
<dbReference type="PANTHER" id="PTHR42879:SF2">
    <property type="entry name" value="3-OXOACYL-[ACYL-CARRIER-PROTEIN] REDUCTASE FABG"/>
    <property type="match status" value="1"/>
</dbReference>
<protein>
    <submittedName>
        <fullName evidence="3">SDR family oxidoreductase</fullName>
    </submittedName>
</protein>
<reference evidence="3 4" key="1">
    <citation type="submission" date="2019-03" db="EMBL/GenBank/DDBJ databases">
        <title>This is whole genome sequence of Paenibacillus sp MS74 strain.</title>
        <authorList>
            <person name="Trinh H.N."/>
        </authorList>
    </citation>
    <scope>NUCLEOTIDE SEQUENCE [LARGE SCALE GENOMIC DNA]</scope>
    <source>
        <strain evidence="3 4">MS74</strain>
    </source>
</reference>
<name>A0A4R5KUG8_9BACL</name>
<evidence type="ECO:0000313" key="4">
    <source>
        <dbReference type="Proteomes" id="UP000295636"/>
    </source>
</evidence>
<dbReference type="InterPro" id="IPR020904">
    <property type="entry name" value="Sc_DH/Rdtase_CS"/>
</dbReference>
<dbReference type="Pfam" id="PF13561">
    <property type="entry name" value="adh_short_C2"/>
    <property type="match status" value="1"/>
</dbReference>
<dbReference type="PRINTS" id="PR00080">
    <property type="entry name" value="SDRFAMILY"/>
</dbReference>
<dbReference type="GO" id="GO:0016491">
    <property type="term" value="F:oxidoreductase activity"/>
    <property type="evidence" value="ECO:0007669"/>
    <property type="project" value="UniProtKB-KW"/>
</dbReference>
<comment type="caution">
    <text evidence="3">The sequence shown here is derived from an EMBL/GenBank/DDBJ whole genome shotgun (WGS) entry which is preliminary data.</text>
</comment>